<proteinExistence type="predicted"/>
<dbReference type="Proteomes" id="UP000682843">
    <property type="component" value="Chromosome"/>
</dbReference>
<accession>A0ABX8AAE1</accession>
<evidence type="ECO:0000313" key="2">
    <source>
        <dbReference type="EMBL" id="QUS40618.1"/>
    </source>
</evidence>
<keyword evidence="1" id="KW-0732">Signal</keyword>
<reference evidence="2 3" key="1">
    <citation type="submission" date="2019-02" db="EMBL/GenBank/DDBJ databases">
        <title>Emended description of the genus Rhodopseudomonas and description of Rhodopseudomonas albus sp. nov., a non-phototrophic, heavy-metal-tolerant bacterium isolated from garden soil.</title>
        <authorList>
            <person name="Bao Z."/>
            <person name="Cao W.W."/>
            <person name="Sato Y."/>
            <person name="Nishizawa T."/>
            <person name="Zhao J."/>
            <person name="Guo Y."/>
            <person name="Ohta H."/>
        </authorList>
    </citation>
    <scope>NUCLEOTIDE SEQUENCE [LARGE SCALE GENOMIC DNA]</scope>
    <source>
        <strain evidence="2 3">SK50-23</strain>
    </source>
</reference>
<protein>
    <submittedName>
        <fullName evidence="2">Uncharacterized protein</fullName>
    </submittedName>
</protein>
<feature type="signal peptide" evidence="1">
    <location>
        <begin position="1"/>
        <end position="21"/>
    </location>
</feature>
<feature type="chain" id="PRO_5047467266" evidence="1">
    <location>
        <begin position="22"/>
        <end position="72"/>
    </location>
</feature>
<gene>
    <name evidence="2" type="ORF">RPMA_18600</name>
</gene>
<evidence type="ECO:0000256" key="1">
    <source>
        <dbReference type="SAM" id="SignalP"/>
    </source>
</evidence>
<organism evidence="2 3">
    <name type="scientific">Tardiphaga alba</name>
    <dbReference type="NCBI Taxonomy" id="340268"/>
    <lineage>
        <taxon>Bacteria</taxon>
        <taxon>Pseudomonadati</taxon>
        <taxon>Pseudomonadota</taxon>
        <taxon>Alphaproteobacteria</taxon>
        <taxon>Hyphomicrobiales</taxon>
        <taxon>Nitrobacteraceae</taxon>
        <taxon>Tardiphaga</taxon>
    </lineage>
</organism>
<dbReference type="EMBL" id="CP036498">
    <property type="protein sequence ID" value="QUS40618.1"/>
    <property type="molecule type" value="Genomic_DNA"/>
</dbReference>
<keyword evidence="3" id="KW-1185">Reference proteome</keyword>
<sequence length="72" mass="8379">MLKTFSAALIAVSVLAAPAFAGGFGPARHAHRHHHALDARAQMIHRHHDHRLDRYHRHVRPHFHFHRKLGRH</sequence>
<name>A0ABX8AAE1_9BRAD</name>
<evidence type="ECO:0000313" key="3">
    <source>
        <dbReference type="Proteomes" id="UP000682843"/>
    </source>
</evidence>